<name>A0A5C6FD35_9BACT</name>
<reference evidence="2 3" key="1">
    <citation type="submission" date="2019-02" db="EMBL/GenBank/DDBJ databases">
        <title>Deep-cultivation of Planctomycetes and their phenomic and genomic characterization uncovers novel biology.</title>
        <authorList>
            <person name="Wiegand S."/>
            <person name="Jogler M."/>
            <person name="Boedeker C."/>
            <person name="Pinto D."/>
            <person name="Vollmers J."/>
            <person name="Rivas-Marin E."/>
            <person name="Kohn T."/>
            <person name="Peeters S.H."/>
            <person name="Heuer A."/>
            <person name="Rast P."/>
            <person name="Oberbeckmann S."/>
            <person name="Bunk B."/>
            <person name="Jeske O."/>
            <person name="Meyerdierks A."/>
            <person name="Storesund J.E."/>
            <person name="Kallscheuer N."/>
            <person name="Luecker S."/>
            <person name="Lage O.M."/>
            <person name="Pohl T."/>
            <person name="Merkel B.J."/>
            <person name="Hornburger P."/>
            <person name="Mueller R.-W."/>
            <person name="Bruemmer F."/>
            <person name="Labrenz M."/>
            <person name="Spormann A.M."/>
            <person name="Op Den Camp H."/>
            <person name="Overmann J."/>
            <person name="Amann R."/>
            <person name="Jetten M.S.M."/>
            <person name="Mascher T."/>
            <person name="Medema M.H."/>
            <person name="Devos D.P."/>
            <person name="Kaster A.-K."/>
            <person name="Ovreas L."/>
            <person name="Rohde M."/>
            <person name="Galperin M.Y."/>
            <person name="Jogler C."/>
        </authorList>
    </citation>
    <scope>NUCLEOTIDE SEQUENCE [LARGE SCALE GENOMIC DNA]</scope>
    <source>
        <strain evidence="2 3">Poly59</strain>
    </source>
</reference>
<evidence type="ECO:0000313" key="2">
    <source>
        <dbReference type="EMBL" id="TWU57569.1"/>
    </source>
</evidence>
<dbReference type="AlphaFoldDB" id="A0A5C6FD35"/>
<feature type="region of interest" description="Disordered" evidence="1">
    <location>
        <begin position="78"/>
        <end position="99"/>
    </location>
</feature>
<dbReference type="Proteomes" id="UP000317977">
    <property type="component" value="Unassembled WGS sequence"/>
</dbReference>
<dbReference type="RefSeq" id="WP_146532451.1">
    <property type="nucleotide sequence ID" value="NZ_SJPX01000001.1"/>
</dbReference>
<dbReference type="EMBL" id="SJPX01000001">
    <property type="protein sequence ID" value="TWU57569.1"/>
    <property type="molecule type" value="Genomic_DNA"/>
</dbReference>
<evidence type="ECO:0000256" key="1">
    <source>
        <dbReference type="SAM" id="MobiDB-lite"/>
    </source>
</evidence>
<sequence length="99" mass="10661">MIQDDNVVIRLKKRLAHARKAGFKVRIEVLDDEQPGWCQVGSSRILFLNIAQTAAEQLAQLEETLQDFAELAKLSSANRGSVGGVTGGLAEKAPSDQAA</sequence>
<accession>A0A5C6FD35</accession>
<dbReference type="OrthoDB" id="281891at2"/>
<organism evidence="2 3">
    <name type="scientific">Rubripirellula reticaptiva</name>
    <dbReference type="NCBI Taxonomy" id="2528013"/>
    <lineage>
        <taxon>Bacteria</taxon>
        <taxon>Pseudomonadati</taxon>
        <taxon>Planctomycetota</taxon>
        <taxon>Planctomycetia</taxon>
        <taxon>Pirellulales</taxon>
        <taxon>Pirellulaceae</taxon>
        <taxon>Rubripirellula</taxon>
    </lineage>
</organism>
<protein>
    <submittedName>
        <fullName evidence="2">Uncharacterized protein</fullName>
    </submittedName>
</protein>
<evidence type="ECO:0000313" key="3">
    <source>
        <dbReference type="Proteomes" id="UP000317977"/>
    </source>
</evidence>
<keyword evidence="3" id="KW-1185">Reference proteome</keyword>
<gene>
    <name evidence="2" type="ORF">Poly59_04760</name>
</gene>
<proteinExistence type="predicted"/>
<comment type="caution">
    <text evidence="2">The sequence shown here is derived from an EMBL/GenBank/DDBJ whole genome shotgun (WGS) entry which is preliminary data.</text>
</comment>